<organism evidence="2 3">
    <name type="scientific">Seminavis robusta</name>
    <dbReference type="NCBI Taxonomy" id="568900"/>
    <lineage>
        <taxon>Eukaryota</taxon>
        <taxon>Sar</taxon>
        <taxon>Stramenopiles</taxon>
        <taxon>Ochrophyta</taxon>
        <taxon>Bacillariophyta</taxon>
        <taxon>Bacillariophyceae</taxon>
        <taxon>Bacillariophycidae</taxon>
        <taxon>Naviculales</taxon>
        <taxon>Naviculaceae</taxon>
        <taxon>Seminavis</taxon>
    </lineage>
</organism>
<dbReference type="EMBL" id="CAICTM010001325">
    <property type="protein sequence ID" value="CAB9522653.1"/>
    <property type="molecule type" value="Genomic_DNA"/>
</dbReference>
<reference evidence="2" key="1">
    <citation type="submission" date="2020-06" db="EMBL/GenBank/DDBJ databases">
        <authorList>
            <consortium name="Plant Systems Biology data submission"/>
        </authorList>
    </citation>
    <scope>NUCLEOTIDE SEQUENCE</scope>
    <source>
        <strain evidence="2">D6</strain>
    </source>
</reference>
<proteinExistence type="predicted"/>
<keyword evidence="3" id="KW-1185">Reference proteome</keyword>
<dbReference type="AlphaFoldDB" id="A0A9N8HPG6"/>
<evidence type="ECO:0000313" key="3">
    <source>
        <dbReference type="Proteomes" id="UP001153069"/>
    </source>
</evidence>
<accession>A0A9N8HPG6</accession>
<name>A0A9N8HPG6_9STRA</name>
<feature type="chain" id="PRO_5040290940" evidence="1">
    <location>
        <begin position="29"/>
        <end position="239"/>
    </location>
</feature>
<protein>
    <submittedName>
        <fullName evidence="2">Uncharacterized protein</fullName>
    </submittedName>
</protein>
<comment type="caution">
    <text evidence="2">The sequence shown here is derived from an EMBL/GenBank/DDBJ whole genome shotgun (WGS) entry which is preliminary data.</text>
</comment>
<sequence length="239" mass="25684">MICFHHVAQGLAMMAPFLLLLLSNTVSAQVCNSVADCPTNWDCTRTGLLRKKRCFPISCVTGAANAMIESGLNAQVYLDEIKTTTGLTNRNFLALRGGDDDSDANSLLAEAFATHPVPYLDVFKANYSACASPTPPERQYSGFINNGDVWPGLQLSVAALLSFFGKATFSSVEINGRQANAQLDFSCFGGLAGLLVLGSRSVGCQRTKALAVRQLQRLLLDLVLGLHLEATLRASRPQL</sequence>
<dbReference type="Proteomes" id="UP001153069">
    <property type="component" value="Unassembled WGS sequence"/>
</dbReference>
<gene>
    <name evidence="2" type="ORF">SEMRO_1327_G263080.1</name>
</gene>
<evidence type="ECO:0000313" key="2">
    <source>
        <dbReference type="EMBL" id="CAB9522653.1"/>
    </source>
</evidence>
<evidence type="ECO:0000256" key="1">
    <source>
        <dbReference type="SAM" id="SignalP"/>
    </source>
</evidence>
<keyword evidence="1" id="KW-0732">Signal</keyword>
<feature type="signal peptide" evidence="1">
    <location>
        <begin position="1"/>
        <end position="28"/>
    </location>
</feature>